<evidence type="ECO:0000313" key="2">
    <source>
        <dbReference type="EMBL" id="SDU09863.1"/>
    </source>
</evidence>
<name>A0A1H2FR90_9GAMM</name>
<dbReference type="STRING" id="1434072.SAMN05216210_1746"/>
<dbReference type="GO" id="GO:0006596">
    <property type="term" value="P:polyamine biosynthetic process"/>
    <property type="evidence" value="ECO:0007669"/>
    <property type="project" value="UniProtKB-KW"/>
</dbReference>
<keyword evidence="3" id="KW-1185">Reference proteome</keyword>
<dbReference type="AlphaFoldDB" id="A0A1H2FR90"/>
<dbReference type="CDD" id="cd02440">
    <property type="entry name" value="AdoMet_MTases"/>
    <property type="match status" value="1"/>
</dbReference>
<keyword evidence="1" id="KW-0620">Polyamine biosynthesis</keyword>
<dbReference type="SUPFAM" id="SSF53335">
    <property type="entry name" value="S-adenosyl-L-methionine-dependent methyltransferases"/>
    <property type="match status" value="1"/>
</dbReference>
<protein>
    <submittedName>
        <fullName evidence="2">Spermidine synthase</fullName>
    </submittedName>
</protein>
<dbReference type="EMBL" id="LT629787">
    <property type="protein sequence ID" value="SDU09863.1"/>
    <property type="molecule type" value="Genomic_DNA"/>
</dbReference>
<dbReference type="Pfam" id="PF01564">
    <property type="entry name" value="Spermine_synth"/>
    <property type="match status" value="1"/>
</dbReference>
<accession>A0A1H2FR90</accession>
<dbReference type="Gene3D" id="3.40.50.150">
    <property type="entry name" value="Vaccinia Virus protein VP39"/>
    <property type="match status" value="1"/>
</dbReference>
<evidence type="ECO:0000313" key="3">
    <source>
        <dbReference type="Proteomes" id="UP000243924"/>
    </source>
</evidence>
<dbReference type="PANTHER" id="PTHR43317">
    <property type="entry name" value="THERMOSPERMINE SYNTHASE ACAULIS5"/>
    <property type="match status" value="1"/>
</dbReference>
<proteinExistence type="predicted"/>
<evidence type="ECO:0000256" key="1">
    <source>
        <dbReference type="ARBA" id="ARBA00023115"/>
    </source>
</evidence>
<dbReference type="RefSeq" id="WP_157719157.1">
    <property type="nucleotide sequence ID" value="NZ_LT629787.1"/>
</dbReference>
<organism evidence="2 3">
    <name type="scientific">Halopseudomonas salegens</name>
    <dbReference type="NCBI Taxonomy" id="1434072"/>
    <lineage>
        <taxon>Bacteria</taxon>
        <taxon>Pseudomonadati</taxon>
        <taxon>Pseudomonadota</taxon>
        <taxon>Gammaproteobacteria</taxon>
        <taxon>Pseudomonadales</taxon>
        <taxon>Pseudomonadaceae</taxon>
        <taxon>Halopseudomonas</taxon>
    </lineage>
</organism>
<dbReference type="OrthoDB" id="9069616at2"/>
<gene>
    <name evidence="2" type="ORF">SAMN05216210_1746</name>
</gene>
<dbReference type="InterPro" id="IPR029063">
    <property type="entry name" value="SAM-dependent_MTases_sf"/>
</dbReference>
<sequence length="251" mass="28213">MPDTDEIIVESVLDDFGRLRVTEAYPYRFLIFGENTEQSCCYLPDPTWLEYDYTRAMLLGFFWAREKPTVSVLGLGGGSLANCALAHFAPEQVTAVELRPAVVELAVQWLRLADDSRLQVVRGCADTYLQAQPGSCDLMLVDLYMEGGLSRLQLEGDFFRACRRALHPQGVLVINQWQQRDNGEPFALQMLRDVLGPGALRSEVKEGNVLLFVPANGTLSLDQVAMQQWADDLEPRLGYSLRPFISQLRPL</sequence>
<dbReference type="PANTHER" id="PTHR43317:SF1">
    <property type="entry name" value="THERMOSPERMINE SYNTHASE ACAULIS5"/>
    <property type="match status" value="1"/>
</dbReference>
<reference evidence="3" key="1">
    <citation type="submission" date="2016-10" db="EMBL/GenBank/DDBJ databases">
        <authorList>
            <person name="Varghese N."/>
            <person name="Submissions S."/>
        </authorList>
    </citation>
    <scope>NUCLEOTIDE SEQUENCE [LARGE SCALE GENOMIC DNA]</scope>
    <source>
        <strain evidence="3">CECT 8338</strain>
    </source>
</reference>
<dbReference type="Proteomes" id="UP000243924">
    <property type="component" value="Chromosome I"/>
</dbReference>